<dbReference type="AlphaFoldDB" id="A0A388JW93"/>
<organism evidence="2 3">
    <name type="scientific">Chara braunii</name>
    <name type="common">Braun's stonewort</name>
    <dbReference type="NCBI Taxonomy" id="69332"/>
    <lineage>
        <taxon>Eukaryota</taxon>
        <taxon>Viridiplantae</taxon>
        <taxon>Streptophyta</taxon>
        <taxon>Charophyceae</taxon>
        <taxon>Charales</taxon>
        <taxon>Characeae</taxon>
        <taxon>Chara</taxon>
    </lineage>
</organism>
<feature type="region of interest" description="Disordered" evidence="1">
    <location>
        <begin position="118"/>
        <end position="148"/>
    </location>
</feature>
<feature type="compositionally biased region" description="Acidic residues" evidence="1">
    <location>
        <begin position="267"/>
        <end position="283"/>
    </location>
</feature>
<keyword evidence="3" id="KW-1185">Reference proteome</keyword>
<sequence>MVSYYDNLCAGCVYWEVDSQRDREGDVRDIDEHEGRAGEWWVNLMALSSQVGAGNTDVDGVTRLQQRNGDQAGEWEVAQGFMKEVVVVVEERQGMGKIGEKGWKVDNNNNNDGELGLGKIGDEGENGNNNGELGLGEIGDVGEKGDEHEGRAGEWWENLMARSSQVGVRNADIDSVTHLRQCNGEQVGEWEVAQGFMEEVVVVVEERQGMGEIGEKGWNVDNNNNNNNNNDNDNDDDGELGLGEIGDEGEKDDKNNNNNNNNNNDNNDNDNDNDDDNDNDNDNDNNNNNNNGNNNNGGDNNEMEEKGENNSNNNDGVNNNNDENNNSNKINNNHDDGGDDNHGSRREERGWCASKPCISIMGEMPPSTQWGGISSVLGLLKWGLFLKVRLRVPPHPYLVFSQADSCLSLWHRVGIG</sequence>
<dbReference type="InterPro" id="IPR053019">
    <property type="entry name" value="GATA_zinc_finger"/>
</dbReference>
<evidence type="ECO:0000313" key="2">
    <source>
        <dbReference type="EMBL" id="GBG62066.1"/>
    </source>
</evidence>
<dbReference type="Gramene" id="GBG62066">
    <property type="protein sequence ID" value="GBG62066"/>
    <property type="gene ID" value="CBR_g28543"/>
</dbReference>
<name>A0A388JW93_CHABU</name>
<gene>
    <name evidence="2" type="ORF">CBR_g28543</name>
</gene>
<feature type="compositionally biased region" description="Low complexity" evidence="1">
    <location>
        <begin position="309"/>
        <end position="331"/>
    </location>
</feature>
<accession>A0A388JW93</accession>
<evidence type="ECO:0000256" key="1">
    <source>
        <dbReference type="SAM" id="MobiDB-lite"/>
    </source>
</evidence>
<feature type="region of interest" description="Disordered" evidence="1">
    <location>
        <begin position="213"/>
        <end position="348"/>
    </location>
</feature>
<dbReference type="EMBL" id="BFEA01000025">
    <property type="protein sequence ID" value="GBG62066.1"/>
    <property type="molecule type" value="Genomic_DNA"/>
</dbReference>
<proteinExistence type="predicted"/>
<dbReference type="PANTHER" id="PTHR23353">
    <property type="entry name" value="RAB-GAP/TBC-RELATED"/>
    <property type="match status" value="1"/>
</dbReference>
<comment type="caution">
    <text evidence="2">The sequence shown here is derived from an EMBL/GenBank/DDBJ whole genome shotgun (WGS) entry which is preliminary data.</text>
</comment>
<feature type="compositionally biased region" description="Acidic residues" evidence="1">
    <location>
        <begin position="232"/>
        <end position="250"/>
    </location>
</feature>
<feature type="compositionally biased region" description="Low complexity" evidence="1">
    <location>
        <begin position="256"/>
        <end position="266"/>
    </location>
</feature>
<evidence type="ECO:0000313" key="3">
    <source>
        <dbReference type="Proteomes" id="UP000265515"/>
    </source>
</evidence>
<dbReference type="Proteomes" id="UP000265515">
    <property type="component" value="Unassembled WGS sequence"/>
</dbReference>
<feature type="compositionally biased region" description="Low complexity" evidence="1">
    <location>
        <begin position="284"/>
        <end position="300"/>
    </location>
</feature>
<reference evidence="2 3" key="1">
    <citation type="journal article" date="2018" name="Cell">
        <title>The Chara Genome: Secondary Complexity and Implications for Plant Terrestrialization.</title>
        <authorList>
            <person name="Nishiyama T."/>
            <person name="Sakayama H."/>
            <person name="Vries J.D."/>
            <person name="Buschmann H."/>
            <person name="Saint-Marcoux D."/>
            <person name="Ullrich K.K."/>
            <person name="Haas F.B."/>
            <person name="Vanderstraeten L."/>
            <person name="Becker D."/>
            <person name="Lang D."/>
            <person name="Vosolsobe S."/>
            <person name="Rombauts S."/>
            <person name="Wilhelmsson P.K.I."/>
            <person name="Janitza P."/>
            <person name="Kern R."/>
            <person name="Heyl A."/>
            <person name="Rumpler F."/>
            <person name="Villalobos L.I.A.C."/>
            <person name="Clay J.M."/>
            <person name="Skokan R."/>
            <person name="Toyoda A."/>
            <person name="Suzuki Y."/>
            <person name="Kagoshima H."/>
            <person name="Schijlen E."/>
            <person name="Tajeshwar N."/>
            <person name="Catarino B."/>
            <person name="Hetherington A.J."/>
            <person name="Saltykova A."/>
            <person name="Bonnot C."/>
            <person name="Breuninger H."/>
            <person name="Symeonidi A."/>
            <person name="Radhakrishnan G.V."/>
            <person name="Van Nieuwerburgh F."/>
            <person name="Deforce D."/>
            <person name="Chang C."/>
            <person name="Karol K.G."/>
            <person name="Hedrich R."/>
            <person name="Ulvskov P."/>
            <person name="Glockner G."/>
            <person name="Delwiche C.F."/>
            <person name="Petrasek J."/>
            <person name="Van de Peer Y."/>
            <person name="Friml J."/>
            <person name="Beilby M."/>
            <person name="Dolan L."/>
            <person name="Kohara Y."/>
            <person name="Sugano S."/>
            <person name="Fujiyama A."/>
            <person name="Delaux P.-M."/>
            <person name="Quint M."/>
            <person name="TheiBen G."/>
            <person name="Hagemann M."/>
            <person name="Harholt J."/>
            <person name="Dunand C."/>
            <person name="Zachgo S."/>
            <person name="Langdale J."/>
            <person name="Maumus F."/>
            <person name="Straeten D.V.D."/>
            <person name="Gould S.B."/>
            <person name="Rensing S.A."/>
        </authorList>
    </citation>
    <scope>NUCLEOTIDE SEQUENCE [LARGE SCALE GENOMIC DNA]</scope>
    <source>
        <strain evidence="2 3">S276</strain>
    </source>
</reference>
<feature type="compositionally biased region" description="Low complexity" evidence="1">
    <location>
        <begin position="216"/>
        <end position="231"/>
    </location>
</feature>
<protein>
    <submittedName>
        <fullName evidence="2">Uncharacterized protein</fullName>
    </submittedName>
</protein>
<feature type="compositionally biased region" description="Basic and acidic residues" evidence="1">
    <location>
        <begin position="332"/>
        <end position="348"/>
    </location>
</feature>